<comment type="subunit">
    <text evidence="5">Homodimer.</text>
</comment>
<feature type="active site" description="Proton donor" evidence="5">
    <location>
        <position position="257"/>
    </location>
</feature>
<dbReference type="EC" id="1.1.1.290" evidence="5"/>
<comment type="similarity">
    <text evidence="5">Belongs to the D-isomer specific 2-hydroxyacid dehydrogenase family. PdxB subfamily.</text>
</comment>
<dbReference type="GO" id="GO:0046983">
    <property type="term" value="F:protein dimerization activity"/>
    <property type="evidence" value="ECO:0007669"/>
    <property type="project" value="InterPro"/>
</dbReference>
<dbReference type="Gene3D" id="3.30.1370.170">
    <property type="match status" value="1"/>
</dbReference>
<keyword evidence="1 5" id="KW-0963">Cytoplasm</keyword>
<evidence type="ECO:0000256" key="1">
    <source>
        <dbReference type="ARBA" id="ARBA00022490"/>
    </source>
</evidence>
<dbReference type="InterPro" id="IPR006140">
    <property type="entry name" value="D-isomer_DH_NAD-bd"/>
</dbReference>
<evidence type="ECO:0000259" key="6">
    <source>
        <dbReference type="Pfam" id="PF00389"/>
    </source>
</evidence>
<feature type="binding site" evidence="5">
    <location>
        <position position="178"/>
    </location>
    <ligand>
        <name>NAD(+)</name>
        <dbReference type="ChEBI" id="CHEBI:57540"/>
    </ligand>
</feature>
<dbReference type="AlphaFoldDB" id="A0A1H7K8B1"/>
<dbReference type="SUPFAM" id="SSF52283">
    <property type="entry name" value="Formate/glycerate dehydrogenase catalytic domain-like"/>
    <property type="match status" value="1"/>
</dbReference>
<feature type="domain" description="D-isomer specific 2-hydroxyacid dehydrogenase catalytic" evidence="6">
    <location>
        <begin position="30"/>
        <end position="281"/>
    </location>
</feature>
<dbReference type="InterPro" id="IPR038251">
    <property type="entry name" value="PdxB_dimer_sf"/>
</dbReference>
<evidence type="ECO:0000313" key="10">
    <source>
        <dbReference type="Proteomes" id="UP000185766"/>
    </source>
</evidence>
<evidence type="ECO:0000259" key="8">
    <source>
        <dbReference type="Pfam" id="PF11890"/>
    </source>
</evidence>
<gene>
    <name evidence="5" type="primary">pdxB</name>
    <name evidence="9" type="ORF">SAMN05216214_105192</name>
</gene>
<comment type="pathway">
    <text evidence="5">Cofactor biosynthesis; pyridoxine 5'-phosphate biosynthesis; pyridoxine 5'-phosphate from D-erythrose 4-phosphate: step 2/5.</text>
</comment>
<dbReference type="PROSITE" id="PS00671">
    <property type="entry name" value="D_2_HYDROXYACID_DH_3"/>
    <property type="match status" value="1"/>
</dbReference>
<accession>A0A1H7K8B1</accession>
<dbReference type="RefSeq" id="WP_074866563.1">
    <property type="nucleotide sequence ID" value="NZ_FOAS01000005.1"/>
</dbReference>
<feature type="active site" evidence="5">
    <location>
        <position position="240"/>
    </location>
</feature>
<evidence type="ECO:0000259" key="7">
    <source>
        <dbReference type="Pfam" id="PF02826"/>
    </source>
</evidence>
<feature type="active site" evidence="5">
    <location>
        <position position="211"/>
    </location>
</feature>
<dbReference type="InterPro" id="IPR029752">
    <property type="entry name" value="D-isomer_DH_CS1"/>
</dbReference>
<dbReference type="Pfam" id="PF00389">
    <property type="entry name" value="2-Hacid_dh"/>
    <property type="match status" value="1"/>
</dbReference>
<dbReference type="InterPro" id="IPR020921">
    <property type="entry name" value="Erythronate-4-P_DHase"/>
</dbReference>
<dbReference type="UniPathway" id="UPA00244">
    <property type="reaction ID" value="UER00310"/>
</dbReference>
<feature type="binding site" evidence="5">
    <location>
        <position position="261"/>
    </location>
    <ligand>
        <name>substrate</name>
    </ligand>
</feature>
<feature type="binding site" evidence="5">
    <location>
        <position position="260"/>
    </location>
    <ligand>
        <name>NAD(+)</name>
        <dbReference type="ChEBI" id="CHEBI:57540"/>
    </ligand>
</feature>
<dbReference type="InterPro" id="IPR029753">
    <property type="entry name" value="D-isomer_DH_CS"/>
</dbReference>
<reference evidence="9 10" key="1">
    <citation type="submission" date="2016-10" db="EMBL/GenBank/DDBJ databases">
        <authorList>
            <person name="de Groot N.N."/>
        </authorList>
    </citation>
    <scope>NUCLEOTIDE SEQUENCE [LARGE SCALE GENOMIC DNA]</scope>
    <source>
        <strain evidence="9 10">JCM 19513</strain>
    </source>
</reference>
<dbReference type="InterPro" id="IPR050223">
    <property type="entry name" value="D-isomer_2-hydroxyacid_DH"/>
</dbReference>
<dbReference type="NCBIfam" id="NF001309">
    <property type="entry name" value="PRK00257.1"/>
    <property type="match status" value="1"/>
</dbReference>
<dbReference type="GO" id="GO:0033711">
    <property type="term" value="F:4-phosphoerythronate dehydrogenase activity"/>
    <property type="evidence" value="ECO:0007669"/>
    <property type="project" value="UniProtKB-EC"/>
</dbReference>
<comment type="function">
    <text evidence="5">Catalyzes the oxidation of erythronate-4-phosphate to 3-hydroxy-2-oxo-4-phosphonooxybutanoate.</text>
</comment>
<dbReference type="GO" id="GO:0005829">
    <property type="term" value="C:cytosol"/>
    <property type="evidence" value="ECO:0007669"/>
    <property type="project" value="TreeGrafter"/>
</dbReference>
<keyword evidence="3 5" id="KW-0520">NAD</keyword>
<protein>
    <recommendedName>
        <fullName evidence="5">Erythronate-4-phosphate dehydrogenase</fullName>
        <ecNumber evidence="5">1.1.1.290</ecNumber>
    </recommendedName>
</protein>
<dbReference type="PROSITE" id="PS00065">
    <property type="entry name" value="D_2_HYDROXYACID_DH_1"/>
    <property type="match status" value="1"/>
</dbReference>
<dbReference type="CDD" id="cd12158">
    <property type="entry name" value="ErythrP_dh"/>
    <property type="match status" value="1"/>
</dbReference>
<sequence length="386" mass="42048">MSTSLTIVADENIPLAEAFFAELGELRCVPGRDMTAATVADADVLLVRSVTSVNQALLAGSRVKFVGTCTIGTDHLDLPWLAEAGIRVASAPGCNARAVVDYVLGALLHLAELSGDELEDKVIGIVGAGRVGGTLHKVLKALGWQVKICDPPRAAQEDGEFYPLDTLIDDVDVLCLHTPLTREGEHPTWHLLNAERINKLRAGQWLINAGRGAVVDNAALEARLAAQDDLWVALDVWENEPQVNVALAKRVHLATPHIAGYSLDGRMRGTEMVYLALCEHLGIEPRQSLANVIPEHWLKGLRITGKAEFEALLSTVSRAVYDPRRDDAAFRRHLRLPDSERAGAFDALRKHYPVRREIPGIKLFTRQSSADLNQLAKALGCSVETL</sequence>
<dbReference type="GO" id="GO:0030267">
    <property type="term" value="F:glyoxylate reductase (NADPH) activity"/>
    <property type="evidence" value="ECO:0007669"/>
    <property type="project" value="TreeGrafter"/>
</dbReference>
<dbReference type="Pfam" id="PF11890">
    <property type="entry name" value="DUF3410"/>
    <property type="match status" value="1"/>
</dbReference>
<feature type="domain" description="D-isomer specific 2-hydroxyacid dehydrogenase NAD-binding" evidence="7">
    <location>
        <begin position="112"/>
        <end position="259"/>
    </location>
</feature>
<dbReference type="PANTHER" id="PTHR10996">
    <property type="entry name" value="2-HYDROXYACID DEHYDROGENASE-RELATED"/>
    <property type="match status" value="1"/>
</dbReference>
<name>A0A1H7K8B1_9GAMM</name>
<evidence type="ECO:0000256" key="4">
    <source>
        <dbReference type="ARBA" id="ARBA00023096"/>
    </source>
</evidence>
<dbReference type="Gene3D" id="3.40.50.720">
    <property type="entry name" value="NAD(P)-binding Rossmann-like Domain"/>
    <property type="match status" value="2"/>
</dbReference>
<dbReference type="GO" id="GO:0051287">
    <property type="term" value="F:NAD binding"/>
    <property type="evidence" value="ECO:0007669"/>
    <property type="project" value="InterPro"/>
</dbReference>
<comment type="subcellular location">
    <subcellularLocation>
        <location evidence="5">Cytoplasm</location>
    </subcellularLocation>
</comment>
<evidence type="ECO:0000256" key="5">
    <source>
        <dbReference type="HAMAP-Rule" id="MF_01825"/>
    </source>
</evidence>
<comment type="caution">
    <text evidence="5">Lacks conserved residue(s) required for the propagation of feature annotation.</text>
</comment>
<comment type="catalytic activity">
    <reaction evidence="5">
        <text>4-phospho-D-erythronate + NAD(+) = (R)-3-hydroxy-2-oxo-4-phosphooxybutanoate + NADH + H(+)</text>
        <dbReference type="Rhea" id="RHEA:18829"/>
        <dbReference type="ChEBI" id="CHEBI:15378"/>
        <dbReference type="ChEBI" id="CHEBI:57540"/>
        <dbReference type="ChEBI" id="CHEBI:57945"/>
        <dbReference type="ChEBI" id="CHEBI:58538"/>
        <dbReference type="ChEBI" id="CHEBI:58766"/>
        <dbReference type="EC" id="1.1.1.290"/>
    </reaction>
</comment>
<dbReference type="GO" id="GO:0016618">
    <property type="term" value="F:hydroxypyruvate reductase [NAD(P)H] activity"/>
    <property type="evidence" value="ECO:0007669"/>
    <property type="project" value="TreeGrafter"/>
</dbReference>
<feature type="binding site" evidence="5">
    <location>
        <position position="49"/>
    </location>
    <ligand>
        <name>substrate</name>
    </ligand>
</feature>
<dbReference type="InterPro" id="IPR036291">
    <property type="entry name" value="NAD(P)-bd_dom_sf"/>
</dbReference>
<organism evidence="9 10">
    <name type="scientific">Atopomonas hussainii</name>
    <dbReference type="NCBI Taxonomy" id="1429083"/>
    <lineage>
        <taxon>Bacteria</taxon>
        <taxon>Pseudomonadati</taxon>
        <taxon>Pseudomonadota</taxon>
        <taxon>Gammaproteobacteria</taxon>
        <taxon>Pseudomonadales</taxon>
        <taxon>Pseudomonadaceae</taxon>
        <taxon>Atopomonas</taxon>
    </lineage>
</organism>
<dbReference type="GO" id="GO:0008615">
    <property type="term" value="P:pyridoxine biosynthetic process"/>
    <property type="evidence" value="ECO:0007669"/>
    <property type="project" value="UniProtKB-UniRule"/>
</dbReference>
<keyword evidence="4 5" id="KW-0664">Pyridoxine biosynthesis</keyword>
<dbReference type="STRING" id="1429083.GCA_001885685_01233"/>
<keyword evidence="10" id="KW-1185">Reference proteome</keyword>
<dbReference type="Proteomes" id="UP000185766">
    <property type="component" value="Unassembled WGS sequence"/>
</dbReference>
<feature type="binding site" evidence="5">
    <location>
        <position position="235"/>
    </location>
    <ligand>
        <name>NAD(+)</name>
        <dbReference type="ChEBI" id="CHEBI:57540"/>
    </ligand>
</feature>
<dbReference type="InterPro" id="IPR006139">
    <property type="entry name" value="D-isomer_2_OHA_DH_cat_dom"/>
</dbReference>
<feature type="domain" description="Erythronate-4-phosphate dehydrogenase dimerisation" evidence="8">
    <location>
        <begin position="293"/>
        <end position="376"/>
    </location>
</feature>
<evidence type="ECO:0000256" key="3">
    <source>
        <dbReference type="ARBA" id="ARBA00023027"/>
    </source>
</evidence>
<proteinExistence type="inferred from homology"/>
<feature type="binding site" evidence="5">
    <location>
        <position position="150"/>
    </location>
    <ligand>
        <name>NAD(+)</name>
        <dbReference type="ChEBI" id="CHEBI:57540"/>
    </ligand>
</feature>
<dbReference type="PANTHER" id="PTHR10996:SF178">
    <property type="entry name" value="2-HYDROXYACID DEHYDROGENASE YGL185C-RELATED"/>
    <property type="match status" value="1"/>
</dbReference>
<keyword evidence="2 5" id="KW-0560">Oxidoreductase</keyword>
<evidence type="ECO:0000256" key="2">
    <source>
        <dbReference type="ARBA" id="ARBA00023002"/>
    </source>
</evidence>
<dbReference type="EMBL" id="FOAS01000005">
    <property type="protein sequence ID" value="SEK83098.1"/>
    <property type="molecule type" value="Genomic_DNA"/>
</dbReference>
<dbReference type="Pfam" id="PF02826">
    <property type="entry name" value="2-Hacid_dh_C"/>
    <property type="match status" value="1"/>
</dbReference>
<dbReference type="HAMAP" id="MF_01825">
    <property type="entry name" value="PdxB"/>
    <property type="match status" value="1"/>
</dbReference>
<feature type="binding site" evidence="5">
    <location>
        <position position="70"/>
    </location>
    <ligand>
        <name>substrate</name>
    </ligand>
</feature>
<dbReference type="SUPFAM" id="SSF51735">
    <property type="entry name" value="NAD(P)-binding Rossmann-fold domains"/>
    <property type="match status" value="1"/>
</dbReference>
<evidence type="ECO:0000313" key="9">
    <source>
        <dbReference type="EMBL" id="SEK83098.1"/>
    </source>
</evidence>
<dbReference type="InterPro" id="IPR024531">
    <property type="entry name" value="Erythronate-4-P_DHase_dimer"/>
</dbReference>